<feature type="transmembrane region" description="Helical" evidence="1">
    <location>
        <begin position="20"/>
        <end position="39"/>
    </location>
</feature>
<organism evidence="2 3">
    <name type="scientific">Palleronia pontilimi</name>
    <dbReference type="NCBI Taxonomy" id="1964209"/>
    <lineage>
        <taxon>Bacteria</taxon>
        <taxon>Pseudomonadati</taxon>
        <taxon>Pseudomonadota</taxon>
        <taxon>Alphaproteobacteria</taxon>
        <taxon>Rhodobacterales</taxon>
        <taxon>Roseobacteraceae</taxon>
        <taxon>Palleronia</taxon>
    </lineage>
</organism>
<keyword evidence="1" id="KW-0812">Transmembrane</keyword>
<gene>
    <name evidence="2" type="ORF">ILP92_12895</name>
</gene>
<sequence>MTDERMSGETADTKGLLAHYPWVLGFAILLVVALHVSAFRSAGLSQDYDSVLRLLELRDFMAGRGWFDTVQPRVLPPEGLDLHWSRLIDAVLAGAIVFVSFFVDPARAETAVLFAWPVLLLILLIAISGAMVRERFGDKAASLTVLVAATSQLLRGVYFLPGLIDHHNVQIVVMAGVAWGLLSDGDRTRSGLAAGALTALSLAVGLEAVGFIAVAIVFLGLRYIALGGWEAERVGGFGLALMLTAPLLFLAQTAPSDWTVPHCDELALPVLWVTTVAGLYLLGLARMTRDATRPERVRVALVLAVPALLALLPAAQACADGPYDMVSDMVKRIVVANVIENLPLRFFLVHLPVQGLSMALPFLCVILLLAPTLASGKARDARALSVALSLLALAVSLLQARMMIWGFATLPAALGVAFHDFTRQNRINLVWTFRLLLVIAASFPHLFGLAFVGLSAPAPSQIASPTEDPRCVTREAIESLNALPPSLIFNPIEFGTLLLVHSPHSVTGASYHRSPRALEYGIVPFLYEQSDALRAALADTGADYVILCRGKSYGPDTTVATRLAAGEDVDFLTDTPVPSGGDILRVLKVDKDKL</sequence>
<accession>A0A934IIG7</accession>
<feature type="transmembrane region" description="Helical" evidence="1">
    <location>
        <begin position="297"/>
        <end position="315"/>
    </location>
</feature>
<protein>
    <submittedName>
        <fullName evidence="2">Uncharacterized protein</fullName>
    </submittedName>
</protein>
<dbReference type="AlphaFoldDB" id="A0A934IIG7"/>
<dbReference type="EMBL" id="JAEKPD010000013">
    <property type="protein sequence ID" value="MBJ3763647.1"/>
    <property type="molecule type" value="Genomic_DNA"/>
</dbReference>
<dbReference type="RefSeq" id="WP_198916822.1">
    <property type="nucleotide sequence ID" value="NZ_JAEKPD010000013.1"/>
</dbReference>
<feature type="transmembrane region" description="Helical" evidence="1">
    <location>
        <begin position="112"/>
        <end position="131"/>
    </location>
</feature>
<reference evidence="2" key="1">
    <citation type="submission" date="2020-12" db="EMBL/GenBank/DDBJ databases">
        <title>Bacterial taxonomy.</title>
        <authorList>
            <person name="Pan X."/>
        </authorList>
    </citation>
    <scope>NUCLEOTIDE SEQUENCE</scope>
    <source>
        <strain evidence="2">KCTC 52957</strain>
    </source>
</reference>
<feature type="transmembrane region" description="Helical" evidence="1">
    <location>
        <begin position="233"/>
        <end position="254"/>
    </location>
</feature>
<feature type="transmembrane region" description="Helical" evidence="1">
    <location>
        <begin position="433"/>
        <end position="454"/>
    </location>
</feature>
<feature type="transmembrane region" description="Helical" evidence="1">
    <location>
        <begin position="347"/>
        <end position="369"/>
    </location>
</feature>
<evidence type="ECO:0000256" key="1">
    <source>
        <dbReference type="SAM" id="Phobius"/>
    </source>
</evidence>
<feature type="transmembrane region" description="Helical" evidence="1">
    <location>
        <begin position="266"/>
        <end position="285"/>
    </location>
</feature>
<keyword evidence="1" id="KW-0472">Membrane</keyword>
<feature type="transmembrane region" description="Helical" evidence="1">
    <location>
        <begin position="381"/>
        <end position="398"/>
    </location>
</feature>
<evidence type="ECO:0000313" key="3">
    <source>
        <dbReference type="Proteomes" id="UP000642488"/>
    </source>
</evidence>
<name>A0A934IIG7_9RHOB</name>
<dbReference type="Proteomes" id="UP000642488">
    <property type="component" value="Unassembled WGS sequence"/>
</dbReference>
<comment type="caution">
    <text evidence="2">The sequence shown here is derived from an EMBL/GenBank/DDBJ whole genome shotgun (WGS) entry which is preliminary data.</text>
</comment>
<keyword evidence="1" id="KW-1133">Transmembrane helix</keyword>
<evidence type="ECO:0000313" key="2">
    <source>
        <dbReference type="EMBL" id="MBJ3763647.1"/>
    </source>
</evidence>
<feature type="transmembrane region" description="Helical" evidence="1">
    <location>
        <begin position="192"/>
        <end position="221"/>
    </location>
</feature>
<proteinExistence type="predicted"/>
<keyword evidence="3" id="KW-1185">Reference proteome</keyword>
<feature type="transmembrane region" description="Helical" evidence="1">
    <location>
        <begin position="87"/>
        <end position="106"/>
    </location>
</feature>